<dbReference type="GO" id="GO:0016757">
    <property type="term" value="F:glycosyltransferase activity"/>
    <property type="evidence" value="ECO:0007669"/>
    <property type="project" value="UniProtKB-KW"/>
</dbReference>
<feature type="region of interest" description="Disordered" evidence="1">
    <location>
        <begin position="1"/>
        <end position="130"/>
    </location>
</feature>
<accession>A0A6J4SZD5</accession>
<sequence length="130" mass="13580">WRPHPSFRGNEPPSGSSTAMAPRARAFCGPPTARSAPPRSFRSPRTPRCARCTPARSPSSGTTWCSATPFTCSSSPATSTSPSSADCTISWPGVGRSSPTRAVSKSSRWATGRLPRRSSAATRAATAGRT</sequence>
<dbReference type="AlphaFoldDB" id="A0A6J4SZD5"/>
<feature type="non-terminal residue" evidence="2">
    <location>
        <position position="130"/>
    </location>
</feature>
<feature type="compositionally biased region" description="Polar residues" evidence="1">
    <location>
        <begin position="97"/>
        <end position="109"/>
    </location>
</feature>
<feature type="compositionally biased region" description="Low complexity" evidence="1">
    <location>
        <begin position="65"/>
        <end position="88"/>
    </location>
</feature>
<evidence type="ECO:0000313" key="2">
    <source>
        <dbReference type="EMBL" id="CAA9509866.1"/>
    </source>
</evidence>
<evidence type="ECO:0000256" key="1">
    <source>
        <dbReference type="SAM" id="MobiDB-lite"/>
    </source>
</evidence>
<keyword evidence="2" id="KW-0808">Transferase</keyword>
<keyword evidence="2" id="KW-0328">Glycosyltransferase</keyword>
<feature type="compositionally biased region" description="Low complexity" evidence="1">
    <location>
        <begin position="117"/>
        <end position="130"/>
    </location>
</feature>
<dbReference type="EC" id="2.4.2.29" evidence="2"/>
<feature type="non-terminal residue" evidence="2">
    <location>
        <position position="1"/>
    </location>
</feature>
<feature type="compositionally biased region" description="Low complexity" evidence="1">
    <location>
        <begin position="30"/>
        <end position="47"/>
    </location>
</feature>
<gene>
    <name evidence="2" type="ORF">AVDCRST_MAG17-1912</name>
</gene>
<proteinExistence type="predicted"/>
<dbReference type="EMBL" id="CADCVV010000150">
    <property type="protein sequence ID" value="CAA9509866.1"/>
    <property type="molecule type" value="Genomic_DNA"/>
</dbReference>
<protein>
    <submittedName>
        <fullName evidence="2">Queuine tRNA-ribosyltransferase</fullName>
        <ecNumber evidence="2">2.4.2.29</ecNumber>
    </submittedName>
</protein>
<organism evidence="2">
    <name type="scientific">uncultured Solirubrobacterales bacterium</name>
    <dbReference type="NCBI Taxonomy" id="768556"/>
    <lineage>
        <taxon>Bacteria</taxon>
        <taxon>Bacillati</taxon>
        <taxon>Actinomycetota</taxon>
        <taxon>Thermoleophilia</taxon>
        <taxon>Solirubrobacterales</taxon>
        <taxon>environmental samples</taxon>
    </lineage>
</organism>
<reference evidence="2" key="1">
    <citation type="submission" date="2020-02" db="EMBL/GenBank/DDBJ databases">
        <authorList>
            <person name="Meier V. D."/>
        </authorList>
    </citation>
    <scope>NUCLEOTIDE SEQUENCE</scope>
    <source>
        <strain evidence="2">AVDCRST_MAG17</strain>
    </source>
</reference>
<name>A0A6J4SZD5_9ACTN</name>